<proteinExistence type="predicted"/>
<dbReference type="SUPFAM" id="SSF140869">
    <property type="entry name" value="GUN4-like"/>
    <property type="match status" value="1"/>
</dbReference>
<dbReference type="GO" id="GO:0046906">
    <property type="term" value="F:tetrapyrrole binding"/>
    <property type="evidence" value="ECO:0007669"/>
    <property type="project" value="TreeGrafter"/>
</dbReference>
<dbReference type="Proteomes" id="UP000190056">
    <property type="component" value="Unassembled WGS sequence"/>
</dbReference>
<dbReference type="CDD" id="cd16383">
    <property type="entry name" value="GUN4"/>
    <property type="match status" value="1"/>
</dbReference>
<dbReference type="PANTHER" id="PTHR34800">
    <property type="entry name" value="TETRAPYRROLE-BINDING PROTEIN, CHLOROPLASTIC"/>
    <property type="match status" value="1"/>
</dbReference>
<feature type="domain" description="GUN4-like" evidence="1">
    <location>
        <begin position="138"/>
        <end position="263"/>
    </location>
</feature>
<dbReference type="AlphaFoldDB" id="A0A9Q5QWK1"/>
<dbReference type="Gene3D" id="1.10.10.1770">
    <property type="entry name" value="Gun4-like"/>
    <property type="match status" value="1"/>
</dbReference>
<evidence type="ECO:0000313" key="3">
    <source>
        <dbReference type="Proteomes" id="UP000190056"/>
    </source>
</evidence>
<dbReference type="InterPro" id="IPR008629">
    <property type="entry name" value="GUN4-like"/>
</dbReference>
<dbReference type="EMBL" id="MTPU01000041">
    <property type="protein sequence ID" value="OPH09561.1"/>
    <property type="molecule type" value="Genomic_DNA"/>
</dbReference>
<sequence>MNDLPRQKLKEIIMQHGRTLCDDPKRCEAFLRDYCGEYRREIFILISALKQDVAKDLLNSSNIPIELLLGRLTKQMQNNLGLTEEAARYAVESWAVVLDKMTLQQIQQPIIKPPKTISRNQQPIVESTDPKATKISQTKQIDYINLERLLQEQKFRAADVETRKIILKVANREKEGCLRIEDAEKFPCKELSSIDQLWVKYSQGKFGISVQQKIYQSLGGTKYLDYDVWRSMGDRVGWREGDNWLNYKDLNFSQTALSGNLPIGDNWLGYNSYNFSQTAPSGHLPTLRGLGFRVLFGWMALAQQGGYSSLLSRHAECNTSVQTPNIKKWWWF</sequence>
<gene>
    <name evidence="2" type="ORF">CENA302_09990</name>
</gene>
<dbReference type="Pfam" id="PF05419">
    <property type="entry name" value="GUN4"/>
    <property type="match status" value="1"/>
</dbReference>
<evidence type="ECO:0000313" key="2">
    <source>
        <dbReference type="EMBL" id="OPH09561.1"/>
    </source>
</evidence>
<dbReference type="Gene3D" id="1.25.40.620">
    <property type="match status" value="1"/>
</dbReference>
<protein>
    <recommendedName>
        <fullName evidence="1">GUN4-like domain-containing protein</fullName>
    </recommendedName>
</protein>
<dbReference type="RefSeq" id="WP_218670057.1">
    <property type="nucleotide sequence ID" value="NZ_MTPU01000041.1"/>
</dbReference>
<name>A0A9Q5QWK1_9CYAN</name>
<dbReference type="PANTHER" id="PTHR34800:SF1">
    <property type="entry name" value="TETRAPYRROLE-BINDING PROTEIN, CHLOROPLASTIC"/>
    <property type="match status" value="1"/>
</dbReference>
<organism evidence="2 3">
    <name type="scientific">Cylindrospermopsis raciborskii CENA302</name>
    <dbReference type="NCBI Taxonomy" id="1170768"/>
    <lineage>
        <taxon>Bacteria</taxon>
        <taxon>Bacillati</taxon>
        <taxon>Cyanobacteriota</taxon>
        <taxon>Cyanophyceae</taxon>
        <taxon>Nostocales</taxon>
        <taxon>Aphanizomenonaceae</taxon>
        <taxon>Cylindrospermopsis</taxon>
    </lineage>
</organism>
<dbReference type="InterPro" id="IPR037215">
    <property type="entry name" value="GUN4-like_sf"/>
</dbReference>
<comment type="caution">
    <text evidence="2">The sequence shown here is derived from an EMBL/GenBank/DDBJ whole genome shotgun (WGS) entry which is preliminary data.</text>
</comment>
<reference evidence="2 3" key="1">
    <citation type="submission" date="2017-01" db="EMBL/GenBank/DDBJ databases">
        <authorList>
            <person name="Abreu V.A."/>
            <person name="Popin R.V."/>
            <person name="Rigonato J."/>
            <person name="Andreote A.P."/>
            <person name="Schaker P.C."/>
            <person name="Hoff-Risseti C."/>
            <person name="Alvarenga D.O."/>
            <person name="Varani A.M."/>
            <person name="Fiore M.F."/>
        </authorList>
    </citation>
    <scope>NUCLEOTIDE SEQUENCE [LARGE SCALE GENOMIC DNA]</scope>
    <source>
        <strain evidence="2 3">CENA302</strain>
    </source>
</reference>
<evidence type="ECO:0000259" key="1">
    <source>
        <dbReference type="Pfam" id="PF05419"/>
    </source>
</evidence>
<accession>A0A9Q5QWK1</accession>